<dbReference type="AlphaFoldDB" id="A0A4Z0YHT1"/>
<sequence>MDSIRSQYQTVPVTDDQEKLLSNTQTPKLFTDQWQTSDPNLDSVATKRQRVISRIKPYLWFVDTALLLFVASLLLVLLLRDGRRDTQTSTWQVGGESSGAGPEFSTRVVKWEADASFAPENTTEFFSDDTLNRWKTLMPGTKAGTGSGPKGESFSTTSMTHQLHCLLMMGRIYAGVTAATTDSLPTDYHTHFLHCIDYLRQAVMCSADMALELHDASDADDLGPQDGGWNGHHVCKDYTQVLGYLEEQIAEGVRIILPIDD</sequence>
<evidence type="ECO:0000256" key="2">
    <source>
        <dbReference type="ARBA" id="ARBA00023002"/>
    </source>
</evidence>
<dbReference type="InterPro" id="IPR021765">
    <property type="entry name" value="UstYa-like"/>
</dbReference>
<organism evidence="5 6">
    <name type="scientific">Xylaria hypoxylon</name>
    <dbReference type="NCBI Taxonomy" id="37992"/>
    <lineage>
        <taxon>Eukaryota</taxon>
        <taxon>Fungi</taxon>
        <taxon>Dikarya</taxon>
        <taxon>Ascomycota</taxon>
        <taxon>Pezizomycotina</taxon>
        <taxon>Sordariomycetes</taxon>
        <taxon>Xylariomycetidae</taxon>
        <taxon>Xylariales</taxon>
        <taxon>Xylariaceae</taxon>
        <taxon>Xylaria</taxon>
    </lineage>
</organism>
<evidence type="ECO:0000256" key="1">
    <source>
        <dbReference type="ARBA" id="ARBA00004685"/>
    </source>
</evidence>
<evidence type="ECO:0000256" key="4">
    <source>
        <dbReference type="SAM" id="Phobius"/>
    </source>
</evidence>
<accession>A0A4Z0YHT1</accession>
<gene>
    <name evidence="5" type="ORF">E0Z10_g9226</name>
</gene>
<protein>
    <recommendedName>
        <fullName evidence="7">Oxidase ustYa</fullName>
    </recommendedName>
</protein>
<dbReference type="GO" id="GO:0016491">
    <property type="term" value="F:oxidoreductase activity"/>
    <property type="evidence" value="ECO:0007669"/>
    <property type="project" value="UniProtKB-KW"/>
</dbReference>
<keyword evidence="4" id="KW-0812">Transmembrane</keyword>
<dbReference type="OrthoDB" id="3687641at2759"/>
<dbReference type="EMBL" id="SKBN01000279">
    <property type="protein sequence ID" value="TGJ79538.1"/>
    <property type="molecule type" value="Genomic_DNA"/>
</dbReference>
<keyword evidence="6" id="KW-1185">Reference proteome</keyword>
<comment type="caution">
    <text evidence="5">The sequence shown here is derived from an EMBL/GenBank/DDBJ whole genome shotgun (WGS) entry which is preliminary data.</text>
</comment>
<keyword evidence="4" id="KW-0472">Membrane</keyword>
<comment type="pathway">
    <text evidence="1">Mycotoxin biosynthesis.</text>
</comment>
<dbReference type="GO" id="GO:0043386">
    <property type="term" value="P:mycotoxin biosynthetic process"/>
    <property type="evidence" value="ECO:0007669"/>
    <property type="project" value="InterPro"/>
</dbReference>
<keyword evidence="4" id="KW-1133">Transmembrane helix</keyword>
<reference evidence="5 6" key="1">
    <citation type="submission" date="2019-03" db="EMBL/GenBank/DDBJ databases">
        <title>Draft genome sequence of Xylaria hypoxylon DSM 108379, a ubiquitous saprotrophic-parasitic fungi on hardwood.</title>
        <authorList>
            <person name="Buettner E."/>
            <person name="Leonhardt S."/>
            <person name="Gebauer A.M."/>
            <person name="Liers C."/>
            <person name="Hofrichter M."/>
            <person name="Kellner H."/>
        </authorList>
    </citation>
    <scope>NUCLEOTIDE SEQUENCE [LARGE SCALE GENOMIC DNA]</scope>
    <source>
        <strain evidence="5 6">DSM 108379</strain>
    </source>
</reference>
<evidence type="ECO:0000313" key="6">
    <source>
        <dbReference type="Proteomes" id="UP000297716"/>
    </source>
</evidence>
<keyword evidence="2" id="KW-0560">Oxidoreductase</keyword>
<proteinExistence type="inferred from homology"/>
<dbReference type="Pfam" id="PF11807">
    <property type="entry name" value="UstYa"/>
    <property type="match status" value="1"/>
</dbReference>
<dbReference type="STRING" id="37992.A0A4Z0YHT1"/>
<evidence type="ECO:0000313" key="5">
    <source>
        <dbReference type="EMBL" id="TGJ79538.1"/>
    </source>
</evidence>
<evidence type="ECO:0008006" key="7">
    <source>
        <dbReference type="Google" id="ProtNLM"/>
    </source>
</evidence>
<dbReference type="PANTHER" id="PTHR33365">
    <property type="entry name" value="YALI0B05434P"/>
    <property type="match status" value="1"/>
</dbReference>
<name>A0A4Z0YHT1_9PEZI</name>
<dbReference type="PANTHER" id="PTHR33365:SF11">
    <property type="entry name" value="TAT PATHWAY SIGNAL SEQUENCE"/>
    <property type="match status" value="1"/>
</dbReference>
<comment type="similarity">
    <text evidence="3">Belongs to the ustYa family.</text>
</comment>
<feature type="transmembrane region" description="Helical" evidence="4">
    <location>
        <begin position="58"/>
        <end position="79"/>
    </location>
</feature>
<dbReference type="Proteomes" id="UP000297716">
    <property type="component" value="Unassembled WGS sequence"/>
</dbReference>
<evidence type="ECO:0000256" key="3">
    <source>
        <dbReference type="ARBA" id="ARBA00035112"/>
    </source>
</evidence>